<dbReference type="PANTHER" id="PTHR40056">
    <property type="entry name" value="HYPOTHETICAL CYTOSOLIC PROTEIN"/>
    <property type="match status" value="1"/>
</dbReference>
<protein>
    <recommendedName>
        <fullName evidence="3">BS ykrK family protein</fullName>
    </recommendedName>
</protein>
<evidence type="ECO:0008006" key="3">
    <source>
        <dbReference type="Google" id="ProtNLM"/>
    </source>
</evidence>
<dbReference type="Pfam" id="PF08876">
    <property type="entry name" value="DUF1836"/>
    <property type="match status" value="1"/>
</dbReference>
<name>A0A0R2H0S2_9LACO</name>
<proteinExistence type="predicted"/>
<organism evidence="1 2">
    <name type="scientific">Limosilactobacillus ingluviei</name>
    <dbReference type="NCBI Taxonomy" id="148604"/>
    <lineage>
        <taxon>Bacteria</taxon>
        <taxon>Bacillati</taxon>
        <taxon>Bacillota</taxon>
        <taxon>Bacilli</taxon>
        <taxon>Lactobacillales</taxon>
        <taxon>Lactobacillaceae</taxon>
        <taxon>Limosilactobacillus</taxon>
    </lineage>
</organism>
<dbReference type="InterPro" id="IPR014975">
    <property type="entry name" value="DUF1836"/>
</dbReference>
<dbReference type="PATRIC" id="fig|148604.4.peg.1839"/>
<evidence type="ECO:0000313" key="2">
    <source>
        <dbReference type="Proteomes" id="UP000051639"/>
    </source>
</evidence>
<sequence length="172" mass="19701">MMNREAKIQPAVQHFRLPRYQELPTVELYLDQTTELLNEHLAILGDVKITSSMISNYVKHHLIRRPIKKRYGADQIAELFFIAVAKNVMSLNDLKAALKIQRASYATATAYDYFAEELENVLAYVFGLKANLATIGEEQSEYKHMLRNIIKAAAYKIYVDRYFAAIEPADGL</sequence>
<evidence type="ECO:0000313" key="1">
    <source>
        <dbReference type="EMBL" id="KRN43548.1"/>
    </source>
</evidence>
<accession>A0A0R2H0S2</accession>
<dbReference type="STRING" id="1203076.GCA_000312405_00949"/>
<reference evidence="1 2" key="1">
    <citation type="journal article" date="2015" name="Genome Announc.">
        <title>Expanding the biotechnology potential of lactobacilli through comparative genomics of 213 strains and associated genera.</title>
        <authorList>
            <person name="Sun Z."/>
            <person name="Harris H.M."/>
            <person name="McCann A."/>
            <person name="Guo C."/>
            <person name="Argimon S."/>
            <person name="Zhang W."/>
            <person name="Yang X."/>
            <person name="Jeffery I.B."/>
            <person name="Cooney J.C."/>
            <person name="Kagawa T.F."/>
            <person name="Liu W."/>
            <person name="Song Y."/>
            <person name="Salvetti E."/>
            <person name="Wrobel A."/>
            <person name="Rasinkangas P."/>
            <person name="Parkhill J."/>
            <person name="Rea M.C."/>
            <person name="O'Sullivan O."/>
            <person name="Ritari J."/>
            <person name="Douillard F.P."/>
            <person name="Paul Ross R."/>
            <person name="Yang R."/>
            <person name="Briner A.E."/>
            <person name="Felis G.E."/>
            <person name="de Vos W.M."/>
            <person name="Barrangou R."/>
            <person name="Klaenhammer T.R."/>
            <person name="Caufield P.W."/>
            <person name="Cui Y."/>
            <person name="Zhang H."/>
            <person name="O'Toole P.W."/>
        </authorList>
    </citation>
    <scope>NUCLEOTIDE SEQUENCE [LARGE SCALE GENOMIC DNA]</scope>
    <source>
        <strain evidence="1 2">DSM 14792</strain>
    </source>
</reference>
<dbReference type="AlphaFoldDB" id="A0A0R2H0S2"/>
<dbReference type="eggNOG" id="COG0789">
    <property type="taxonomic scope" value="Bacteria"/>
</dbReference>
<gene>
    <name evidence="1" type="ORF">IV41_GL001783</name>
</gene>
<dbReference type="Proteomes" id="UP000051639">
    <property type="component" value="Unassembled WGS sequence"/>
</dbReference>
<dbReference type="EMBL" id="JQBA01000062">
    <property type="protein sequence ID" value="KRN43548.1"/>
    <property type="molecule type" value="Genomic_DNA"/>
</dbReference>
<comment type="caution">
    <text evidence="1">The sequence shown here is derived from an EMBL/GenBank/DDBJ whole genome shotgun (WGS) entry which is preliminary data.</text>
</comment>
<keyword evidence="2" id="KW-1185">Reference proteome</keyword>
<dbReference type="PANTHER" id="PTHR40056:SF1">
    <property type="entry name" value="DUF1836 DOMAIN-CONTAINING PROTEIN"/>
    <property type="match status" value="1"/>
</dbReference>